<evidence type="ECO:0000256" key="3">
    <source>
        <dbReference type="ARBA" id="ARBA00022525"/>
    </source>
</evidence>
<protein>
    <submittedName>
        <fullName evidence="7">Uncharacterized protein</fullName>
    </submittedName>
</protein>
<dbReference type="Proteomes" id="UP001367676">
    <property type="component" value="Unassembled WGS sequence"/>
</dbReference>
<evidence type="ECO:0000256" key="5">
    <source>
        <dbReference type="ARBA" id="ARBA00023180"/>
    </source>
</evidence>
<evidence type="ECO:0000313" key="8">
    <source>
        <dbReference type="Proteomes" id="UP001367676"/>
    </source>
</evidence>
<dbReference type="PANTHER" id="PTHR31703">
    <property type="entry name" value="UPF0669 PROTEIN C6ORF120"/>
    <property type="match status" value="1"/>
</dbReference>
<keyword evidence="5" id="KW-0325">Glycoprotein</keyword>
<evidence type="ECO:0000313" key="7">
    <source>
        <dbReference type="EMBL" id="KAK7601193.1"/>
    </source>
</evidence>
<comment type="similarity">
    <text evidence="2">Belongs to the UPF0669 family.</text>
</comment>
<feature type="region of interest" description="Disordered" evidence="6">
    <location>
        <begin position="109"/>
        <end position="154"/>
    </location>
</feature>
<keyword evidence="4" id="KW-0732">Signal</keyword>
<keyword evidence="8" id="KW-1185">Reference proteome</keyword>
<dbReference type="GO" id="GO:0005576">
    <property type="term" value="C:extracellular region"/>
    <property type="evidence" value="ECO:0007669"/>
    <property type="project" value="UniProtKB-SubCell"/>
</dbReference>
<comment type="subcellular location">
    <subcellularLocation>
        <location evidence="1">Secreted</location>
    </subcellularLocation>
</comment>
<proteinExistence type="inferred from homology"/>
<evidence type="ECO:0000256" key="4">
    <source>
        <dbReference type="ARBA" id="ARBA00022729"/>
    </source>
</evidence>
<accession>A0AAN9U052</accession>
<gene>
    <name evidence="7" type="ORF">V9T40_008634</name>
</gene>
<sequence>MFLDLRNADLYVSDRNPSPSYDINSYLLHSATCGDDVIHVHKSLKRPIYVSVFGHPSFTVSHFYVNIVARESSEEDIINLQLLDLEDSKNISVTPVDDGDVPTVPCPANAVPVESDTDQSDAIPAIDTAESSDDLSSVLEKEETEDPDTEDENVLTFSKDLLKYL</sequence>
<dbReference type="AlphaFoldDB" id="A0AAN9U052"/>
<name>A0AAN9U052_9HEMI</name>
<evidence type="ECO:0000256" key="2">
    <source>
        <dbReference type="ARBA" id="ARBA00008960"/>
    </source>
</evidence>
<dbReference type="PANTHER" id="PTHR31703:SF2">
    <property type="entry name" value="UPF0669 PROTEIN C6ORF120"/>
    <property type="match status" value="1"/>
</dbReference>
<comment type="caution">
    <text evidence="7">The sequence shown here is derived from an EMBL/GenBank/DDBJ whole genome shotgun (WGS) entry which is preliminary data.</text>
</comment>
<organism evidence="7 8">
    <name type="scientific">Parthenolecanium corni</name>
    <dbReference type="NCBI Taxonomy" id="536013"/>
    <lineage>
        <taxon>Eukaryota</taxon>
        <taxon>Metazoa</taxon>
        <taxon>Ecdysozoa</taxon>
        <taxon>Arthropoda</taxon>
        <taxon>Hexapoda</taxon>
        <taxon>Insecta</taxon>
        <taxon>Pterygota</taxon>
        <taxon>Neoptera</taxon>
        <taxon>Paraneoptera</taxon>
        <taxon>Hemiptera</taxon>
        <taxon>Sternorrhyncha</taxon>
        <taxon>Coccoidea</taxon>
        <taxon>Coccidae</taxon>
        <taxon>Parthenolecanium</taxon>
    </lineage>
</organism>
<keyword evidence="3" id="KW-0964">Secreted</keyword>
<evidence type="ECO:0000256" key="1">
    <source>
        <dbReference type="ARBA" id="ARBA00004613"/>
    </source>
</evidence>
<feature type="compositionally biased region" description="Acidic residues" evidence="6">
    <location>
        <begin position="142"/>
        <end position="153"/>
    </location>
</feature>
<evidence type="ECO:0000256" key="6">
    <source>
        <dbReference type="SAM" id="MobiDB-lite"/>
    </source>
</evidence>
<dbReference type="EMBL" id="JBBCAQ010000010">
    <property type="protein sequence ID" value="KAK7601193.1"/>
    <property type="molecule type" value="Genomic_DNA"/>
</dbReference>
<dbReference type="Pfam" id="PF17065">
    <property type="entry name" value="UPF0669"/>
    <property type="match status" value="1"/>
</dbReference>
<dbReference type="InterPro" id="IPR031420">
    <property type="entry name" value="UPF0669"/>
</dbReference>
<reference evidence="7 8" key="1">
    <citation type="submission" date="2024-03" db="EMBL/GenBank/DDBJ databases">
        <title>Adaptation during the transition from Ophiocordyceps entomopathogen to insect associate is accompanied by gene loss and intensified selection.</title>
        <authorList>
            <person name="Ward C.M."/>
            <person name="Onetto C.A."/>
            <person name="Borneman A.R."/>
        </authorList>
    </citation>
    <scope>NUCLEOTIDE SEQUENCE [LARGE SCALE GENOMIC DNA]</scope>
    <source>
        <strain evidence="7">AWRI1</strain>
        <tissue evidence="7">Single Adult Female</tissue>
    </source>
</reference>